<dbReference type="GO" id="GO:0006310">
    <property type="term" value="P:DNA recombination"/>
    <property type="evidence" value="ECO:0007669"/>
    <property type="project" value="UniProtKB-KW"/>
</dbReference>
<name>X0V3T6_9ZZZZ</name>
<evidence type="ECO:0000256" key="2">
    <source>
        <dbReference type="ARBA" id="ARBA00022763"/>
    </source>
</evidence>
<evidence type="ECO:0000256" key="5">
    <source>
        <dbReference type="ARBA" id="ARBA00023172"/>
    </source>
</evidence>
<keyword evidence="1" id="KW-0479">Metal-binding</keyword>
<feature type="non-terminal residue" evidence="8">
    <location>
        <position position="125"/>
    </location>
</feature>
<dbReference type="GO" id="GO:0008270">
    <property type="term" value="F:zinc ion binding"/>
    <property type="evidence" value="ECO:0007669"/>
    <property type="project" value="UniProtKB-KW"/>
</dbReference>
<keyword evidence="4" id="KW-0862">Zinc</keyword>
<dbReference type="InterPro" id="IPR000093">
    <property type="entry name" value="DNA_Rcmb_RecR"/>
</dbReference>
<dbReference type="PROSITE" id="PS50880">
    <property type="entry name" value="TOPRIM"/>
    <property type="match status" value="1"/>
</dbReference>
<dbReference type="PANTHER" id="PTHR30446">
    <property type="entry name" value="RECOMBINATION PROTEIN RECR"/>
    <property type="match status" value="1"/>
</dbReference>
<evidence type="ECO:0000259" key="7">
    <source>
        <dbReference type="PROSITE" id="PS50880"/>
    </source>
</evidence>
<protein>
    <recommendedName>
        <fullName evidence="7">Toprim domain-containing protein</fullName>
    </recommendedName>
</protein>
<keyword evidence="3" id="KW-0863">Zinc-finger</keyword>
<dbReference type="GO" id="GO:0006281">
    <property type="term" value="P:DNA repair"/>
    <property type="evidence" value="ECO:0007669"/>
    <property type="project" value="UniProtKB-KW"/>
</dbReference>
<dbReference type="EMBL" id="BARS01018510">
    <property type="protein sequence ID" value="GAF95310.1"/>
    <property type="molecule type" value="Genomic_DNA"/>
</dbReference>
<evidence type="ECO:0000256" key="4">
    <source>
        <dbReference type="ARBA" id="ARBA00022833"/>
    </source>
</evidence>
<dbReference type="Gene3D" id="1.10.8.420">
    <property type="entry name" value="RecR Domain 1"/>
    <property type="match status" value="1"/>
</dbReference>
<evidence type="ECO:0000256" key="3">
    <source>
        <dbReference type="ARBA" id="ARBA00022771"/>
    </source>
</evidence>
<organism evidence="8">
    <name type="scientific">marine sediment metagenome</name>
    <dbReference type="NCBI Taxonomy" id="412755"/>
    <lineage>
        <taxon>unclassified sequences</taxon>
        <taxon>metagenomes</taxon>
        <taxon>ecological metagenomes</taxon>
    </lineage>
</organism>
<gene>
    <name evidence="8" type="ORF">S01H1_30119</name>
</gene>
<keyword evidence="2" id="KW-0227">DNA damage</keyword>
<dbReference type="AlphaFoldDB" id="X0V3T6"/>
<evidence type="ECO:0000313" key="8">
    <source>
        <dbReference type="EMBL" id="GAF95310.1"/>
    </source>
</evidence>
<keyword evidence="5" id="KW-0233">DNA recombination</keyword>
<dbReference type="InterPro" id="IPR006171">
    <property type="entry name" value="TOPRIM_dom"/>
</dbReference>
<evidence type="ECO:0000256" key="1">
    <source>
        <dbReference type="ARBA" id="ARBA00022723"/>
    </source>
</evidence>
<comment type="caution">
    <text evidence="8">The sequence shown here is derived from an EMBL/GenBank/DDBJ whole genome shotgun (WGS) entry which is preliminary data.</text>
</comment>
<dbReference type="Gene3D" id="3.40.1360.10">
    <property type="match status" value="1"/>
</dbReference>
<reference evidence="8" key="1">
    <citation type="journal article" date="2014" name="Front. Microbiol.">
        <title>High frequency of phylogenetically diverse reductive dehalogenase-homologous genes in deep subseafloor sedimentary metagenomes.</title>
        <authorList>
            <person name="Kawai M."/>
            <person name="Futagami T."/>
            <person name="Toyoda A."/>
            <person name="Takaki Y."/>
            <person name="Nishi S."/>
            <person name="Hori S."/>
            <person name="Arai W."/>
            <person name="Tsubouchi T."/>
            <person name="Morono Y."/>
            <person name="Uchiyama I."/>
            <person name="Ito T."/>
            <person name="Fujiyama A."/>
            <person name="Inagaki F."/>
            <person name="Takami H."/>
        </authorList>
    </citation>
    <scope>NUCLEOTIDE SEQUENCE</scope>
    <source>
        <strain evidence="8">Expedition CK06-06</strain>
    </source>
</reference>
<dbReference type="Pfam" id="PF21176">
    <property type="entry name" value="RecR_HhH"/>
    <property type="match status" value="1"/>
</dbReference>
<evidence type="ECO:0000256" key="6">
    <source>
        <dbReference type="ARBA" id="ARBA00023204"/>
    </source>
</evidence>
<dbReference type="SUPFAM" id="SSF111304">
    <property type="entry name" value="Recombination protein RecR"/>
    <property type="match status" value="1"/>
</dbReference>
<dbReference type="GO" id="GO:0003677">
    <property type="term" value="F:DNA binding"/>
    <property type="evidence" value="ECO:0007669"/>
    <property type="project" value="InterPro"/>
</dbReference>
<feature type="domain" description="Toprim" evidence="7">
    <location>
        <begin position="82"/>
        <end position="125"/>
    </location>
</feature>
<dbReference type="InterPro" id="IPR023627">
    <property type="entry name" value="Rcmb_RecR"/>
</dbReference>
<accession>X0V3T6</accession>
<keyword evidence="6" id="KW-0234">DNA repair</keyword>
<dbReference type="PANTHER" id="PTHR30446:SF0">
    <property type="entry name" value="RECOMBINATION PROTEIN RECR"/>
    <property type="match status" value="1"/>
</dbReference>
<proteinExistence type="predicted"/>
<sequence length="125" mass="14275">MDTLISKLAECFEKLPGIGPRQARRFVYSLLQKDTSFIIEFSKLITDLKKNVIKCKNCNHYFQNSTQTNTCSICSDLKRDKTKLLIIEKNIDLENIEKAKSYNGFYFVLGGLIPSIGSKISKETK</sequence>